<dbReference type="Gene3D" id="1.10.510.10">
    <property type="entry name" value="Transferase(Phosphotransferase) domain 1"/>
    <property type="match status" value="1"/>
</dbReference>
<dbReference type="InterPro" id="IPR051131">
    <property type="entry name" value="NEK_Ser/Thr_kinase_NIMA"/>
</dbReference>
<evidence type="ECO:0000256" key="6">
    <source>
        <dbReference type="ARBA" id="ARBA00022777"/>
    </source>
</evidence>
<dbReference type="GO" id="GO:0004674">
    <property type="term" value="F:protein serine/threonine kinase activity"/>
    <property type="evidence" value="ECO:0007669"/>
    <property type="project" value="UniProtKB-KW"/>
</dbReference>
<dbReference type="PANTHER" id="PTHR44899">
    <property type="entry name" value="CAMK FAMILY PROTEIN KINASE"/>
    <property type="match status" value="1"/>
</dbReference>
<comment type="catalytic activity">
    <reaction evidence="8">
        <text>L-threonyl-[protein] + ATP = O-phospho-L-threonyl-[protein] + ADP + H(+)</text>
        <dbReference type="Rhea" id="RHEA:46608"/>
        <dbReference type="Rhea" id="RHEA-COMP:11060"/>
        <dbReference type="Rhea" id="RHEA-COMP:11605"/>
        <dbReference type="ChEBI" id="CHEBI:15378"/>
        <dbReference type="ChEBI" id="CHEBI:30013"/>
        <dbReference type="ChEBI" id="CHEBI:30616"/>
        <dbReference type="ChEBI" id="CHEBI:61977"/>
        <dbReference type="ChEBI" id="CHEBI:456216"/>
        <dbReference type="EC" id="2.7.11.1"/>
    </reaction>
</comment>
<evidence type="ECO:0000256" key="9">
    <source>
        <dbReference type="ARBA" id="ARBA00048679"/>
    </source>
</evidence>
<dbReference type="SUPFAM" id="SSF56112">
    <property type="entry name" value="Protein kinase-like (PK-like)"/>
    <property type="match status" value="1"/>
</dbReference>
<dbReference type="GO" id="GO:0005524">
    <property type="term" value="F:ATP binding"/>
    <property type="evidence" value="ECO:0007669"/>
    <property type="project" value="UniProtKB-UniRule"/>
</dbReference>
<evidence type="ECO:0000256" key="4">
    <source>
        <dbReference type="ARBA" id="ARBA00022679"/>
    </source>
</evidence>
<dbReference type="PROSITE" id="PS50011">
    <property type="entry name" value="PROTEIN_KINASE_DOM"/>
    <property type="match status" value="1"/>
</dbReference>
<dbReference type="InterPro" id="IPR011009">
    <property type="entry name" value="Kinase-like_dom_sf"/>
</dbReference>
<feature type="compositionally biased region" description="Low complexity" evidence="12">
    <location>
        <begin position="338"/>
        <end position="373"/>
    </location>
</feature>
<feature type="domain" description="Protein kinase" evidence="13">
    <location>
        <begin position="4"/>
        <end position="261"/>
    </location>
</feature>
<dbReference type="InterPro" id="IPR000719">
    <property type="entry name" value="Prot_kinase_dom"/>
</dbReference>
<dbReference type="EC" id="2.7.11.1" evidence="2"/>
<dbReference type="EMBL" id="JAPFRF010000015">
    <property type="protein sequence ID" value="KAJ7310336.1"/>
    <property type="molecule type" value="Genomic_DNA"/>
</dbReference>
<comment type="similarity">
    <text evidence="1">Belongs to the protein kinase superfamily. NEK Ser/Thr protein kinase family. NIMA subfamily.</text>
</comment>
<feature type="compositionally biased region" description="Low complexity" evidence="12">
    <location>
        <begin position="436"/>
        <end position="445"/>
    </location>
</feature>
<evidence type="ECO:0000259" key="13">
    <source>
        <dbReference type="PROSITE" id="PS50011"/>
    </source>
</evidence>
<comment type="caution">
    <text evidence="14">The sequence shown here is derived from an EMBL/GenBank/DDBJ whole genome shotgun (WGS) entry which is preliminary data.</text>
</comment>
<keyword evidence="5 10" id="KW-0547">Nucleotide-binding</keyword>
<dbReference type="PANTHER" id="PTHR44899:SF3">
    <property type="entry name" value="SERINE_THREONINE-PROTEIN KINASE NEK1"/>
    <property type="match status" value="1"/>
</dbReference>
<feature type="compositionally biased region" description="Basic and acidic residues" evidence="12">
    <location>
        <begin position="384"/>
        <end position="399"/>
    </location>
</feature>
<evidence type="ECO:0000256" key="7">
    <source>
        <dbReference type="ARBA" id="ARBA00022840"/>
    </source>
</evidence>
<evidence type="ECO:0000313" key="15">
    <source>
        <dbReference type="Proteomes" id="UP001142489"/>
    </source>
</evidence>
<feature type="binding site" evidence="10">
    <location>
        <position position="33"/>
    </location>
    <ligand>
        <name>ATP</name>
        <dbReference type="ChEBI" id="CHEBI:30616"/>
    </ligand>
</feature>
<comment type="catalytic activity">
    <reaction evidence="9">
        <text>L-seryl-[protein] + ATP = O-phospho-L-seryl-[protein] + ADP + H(+)</text>
        <dbReference type="Rhea" id="RHEA:17989"/>
        <dbReference type="Rhea" id="RHEA-COMP:9863"/>
        <dbReference type="Rhea" id="RHEA-COMP:11604"/>
        <dbReference type="ChEBI" id="CHEBI:15378"/>
        <dbReference type="ChEBI" id="CHEBI:29999"/>
        <dbReference type="ChEBI" id="CHEBI:30616"/>
        <dbReference type="ChEBI" id="CHEBI:83421"/>
        <dbReference type="ChEBI" id="CHEBI:456216"/>
        <dbReference type="EC" id="2.7.11.1"/>
    </reaction>
</comment>
<dbReference type="AlphaFoldDB" id="A0A9Q0XCT4"/>
<organism evidence="14 15">
    <name type="scientific">Phrynocephalus forsythii</name>
    <dbReference type="NCBI Taxonomy" id="171643"/>
    <lineage>
        <taxon>Eukaryota</taxon>
        <taxon>Metazoa</taxon>
        <taxon>Chordata</taxon>
        <taxon>Craniata</taxon>
        <taxon>Vertebrata</taxon>
        <taxon>Euteleostomi</taxon>
        <taxon>Lepidosauria</taxon>
        <taxon>Squamata</taxon>
        <taxon>Bifurcata</taxon>
        <taxon>Unidentata</taxon>
        <taxon>Episquamata</taxon>
        <taxon>Toxicofera</taxon>
        <taxon>Iguania</taxon>
        <taxon>Acrodonta</taxon>
        <taxon>Agamidae</taxon>
        <taxon>Agaminae</taxon>
        <taxon>Phrynocephalus</taxon>
    </lineage>
</organism>
<dbReference type="InterPro" id="IPR008271">
    <property type="entry name" value="Ser/Thr_kinase_AS"/>
</dbReference>
<evidence type="ECO:0000256" key="1">
    <source>
        <dbReference type="ARBA" id="ARBA00010886"/>
    </source>
</evidence>
<dbReference type="Proteomes" id="UP001142489">
    <property type="component" value="Unassembled WGS sequence"/>
</dbReference>
<dbReference type="OrthoDB" id="248923at2759"/>
<protein>
    <recommendedName>
        <fullName evidence="2">non-specific serine/threonine protein kinase</fullName>
        <ecNumber evidence="2">2.7.11.1</ecNumber>
    </recommendedName>
</protein>
<keyword evidence="7 10" id="KW-0067">ATP-binding</keyword>
<dbReference type="Pfam" id="PF00069">
    <property type="entry name" value="Pkinase"/>
    <property type="match status" value="1"/>
</dbReference>
<accession>A0A9Q0XCT4</accession>
<evidence type="ECO:0000256" key="12">
    <source>
        <dbReference type="SAM" id="MobiDB-lite"/>
    </source>
</evidence>
<gene>
    <name evidence="14" type="ORF">JRQ81_007244</name>
</gene>
<feature type="compositionally biased region" description="Basic and acidic residues" evidence="12">
    <location>
        <begin position="280"/>
        <end position="289"/>
    </location>
</feature>
<feature type="region of interest" description="Disordered" evidence="12">
    <location>
        <begin position="414"/>
        <end position="445"/>
    </location>
</feature>
<dbReference type="InterPro" id="IPR017441">
    <property type="entry name" value="Protein_kinase_ATP_BS"/>
</dbReference>
<evidence type="ECO:0000256" key="3">
    <source>
        <dbReference type="ARBA" id="ARBA00022527"/>
    </source>
</evidence>
<proteinExistence type="inferred from homology"/>
<keyword evidence="6" id="KW-0418">Kinase</keyword>
<reference evidence="14" key="1">
    <citation type="journal article" date="2023" name="DNA Res.">
        <title>Chromosome-level genome assembly of Phrynocephalus forsythii using third-generation DNA sequencing and Hi-C analysis.</title>
        <authorList>
            <person name="Qi Y."/>
            <person name="Zhao W."/>
            <person name="Zhao Y."/>
            <person name="Niu C."/>
            <person name="Cao S."/>
            <person name="Zhang Y."/>
        </authorList>
    </citation>
    <scope>NUCLEOTIDE SEQUENCE</scope>
    <source>
        <tissue evidence="14">Muscle</tissue>
    </source>
</reference>
<keyword evidence="15" id="KW-1185">Reference proteome</keyword>
<dbReference type="PROSITE" id="PS00107">
    <property type="entry name" value="PROTEIN_KINASE_ATP"/>
    <property type="match status" value="1"/>
</dbReference>
<evidence type="ECO:0000313" key="14">
    <source>
        <dbReference type="EMBL" id="KAJ7310336.1"/>
    </source>
</evidence>
<dbReference type="PROSITE" id="PS00108">
    <property type="entry name" value="PROTEIN_KINASE_ST"/>
    <property type="match status" value="1"/>
</dbReference>
<feature type="region of interest" description="Disordered" evidence="12">
    <location>
        <begin position="280"/>
        <end position="399"/>
    </location>
</feature>
<sequence>MENYEPLLSLGQGSSAEVFLARDVRTQELFALKQVKTVPSKRLRSKEAVLREVAILRQLRHPHVVACHDHFVDSDGSHVFIVQDYCAGGSLEELIRAKRGGPFPESAIMRWFVQLAMAVQYIHSRRILHRDIKASNVFLTQARILKLGDFGISKVLEETTDLASTFVGTPYYLSPELCRDMPYSAKADIWALGCLLFETCARQPPFLAFSLMGLFDKIVKGEHAPVPACYSASLHRLIRAVLEKDSEKRPCATAILALPYVQDHLRLFLRQRGAELRKRPLLEGVRDGDGGELGQAGPPPRSSPEGCAGLATSARASCSLDLQPPPPREDGGLEDAWSTSSSGSHYSADSEESSSSTCTSDQGGSLLLETTTEMQMTGTASENEWERTDSPDDISEDLKGTLEEVESGCARTTLAAQDPMPSSLLGGLQESPEGASSGSDYGSSISKDSLPLLEERWCSDDSGQLEDYYWLHKLCLEKEVAEFSDDTRAA</sequence>
<evidence type="ECO:0000256" key="8">
    <source>
        <dbReference type="ARBA" id="ARBA00047899"/>
    </source>
</evidence>
<name>A0A9Q0XCT4_9SAUR</name>
<evidence type="ECO:0000256" key="2">
    <source>
        <dbReference type="ARBA" id="ARBA00012513"/>
    </source>
</evidence>
<keyword evidence="4" id="KW-0808">Transferase</keyword>
<evidence type="ECO:0000256" key="10">
    <source>
        <dbReference type="PROSITE-ProRule" id="PRU10141"/>
    </source>
</evidence>
<dbReference type="SMART" id="SM00220">
    <property type="entry name" value="S_TKc"/>
    <property type="match status" value="1"/>
</dbReference>
<dbReference type="CDD" id="cd08215">
    <property type="entry name" value="STKc_Nek"/>
    <property type="match status" value="1"/>
</dbReference>
<evidence type="ECO:0000256" key="11">
    <source>
        <dbReference type="RuleBase" id="RU000304"/>
    </source>
</evidence>
<evidence type="ECO:0000256" key="5">
    <source>
        <dbReference type="ARBA" id="ARBA00022741"/>
    </source>
</evidence>
<keyword evidence="3 11" id="KW-0723">Serine/threonine-protein kinase</keyword>